<dbReference type="WBParaSite" id="SCUD_0000735801-mRNA-1">
    <property type="protein sequence ID" value="SCUD_0000735801-mRNA-1"/>
    <property type="gene ID" value="SCUD_0000735801"/>
</dbReference>
<proteinExistence type="predicted"/>
<accession>A0A183JXB1</accession>
<feature type="compositionally biased region" description="Polar residues" evidence="2">
    <location>
        <begin position="36"/>
        <end position="52"/>
    </location>
</feature>
<dbReference type="GO" id="GO:0019887">
    <property type="term" value="F:protein kinase regulator activity"/>
    <property type="evidence" value="ECO:0007669"/>
    <property type="project" value="TreeGrafter"/>
</dbReference>
<keyword evidence="5" id="KW-1185">Reference proteome</keyword>
<organism evidence="6">
    <name type="scientific">Schistosoma curassoni</name>
    <dbReference type="NCBI Taxonomy" id="6186"/>
    <lineage>
        <taxon>Eukaryota</taxon>
        <taxon>Metazoa</taxon>
        <taxon>Spiralia</taxon>
        <taxon>Lophotrochozoa</taxon>
        <taxon>Platyhelminthes</taxon>
        <taxon>Trematoda</taxon>
        <taxon>Digenea</taxon>
        <taxon>Strigeidida</taxon>
        <taxon>Schistosomatoidea</taxon>
        <taxon>Schistosomatidae</taxon>
        <taxon>Schistosoma</taxon>
    </lineage>
</organism>
<reference evidence="6" key="1">
    <citation type="submission" date="2016-06" db="UniProtKB">
        <authorList>
            <consortium name="WormBaseParasite"/>
        </authorList>
    </citation>
    <scope>IDENTIFICATION</scope>
</reference>
<gene>
    <name evidence="4" type="ORF">SCUD_LOCUS7358</name>
</gene>
<feature type="transmembrane region" description="Helical" evidence="3">
    <location>
        <begin position="330"/>
        <end position="351"/>
    </location>
</feature>
<evidence type="ECO:0000256" key="1">
    <source>
        <dbReference type="SAM" id="Coils"/>
    </source>
</evidence>
<dbReference type="EMBL" id="UZAK01032321">
    <property type="protein sequence ID" value="VDP25944.1"/>
    <property type="molecule type" value="Genomic_DNA"/>
</dbReference>
<dbReference type="PANTHER" id="PTHR24116:SF0">
    <property type="entry name" value="KINASE D-INTERACTING SUBSTRATE OF 220 KDA"/>
    <property type="match status" value="1"/>
</dbReference>
<dbReference type="PANTHER" id="PTHR24116">
    <property type="entry name" value="KINASE D-INTERACTING SUBSTRATE OF 220 KDA"/>
    <property type="match status" value="1"/>
</dbReference>
<keyword evidence="3" id="KW-0472">Membrane</keyword>
<evidence type="ECO:0000256" key="2">
    <source>
        <dbReference type="SAM" id="MobiDB-lite"/>
    </source>
</evidence>
<keyword evidence="1" id="KW-0175">Coiled coil</keyword>
<feature type="coiled-coil region" evidence="1">
    <location>
        <begin position="156"/>
        <end position="183"/>
    </location>
</feature>
<dbReference type="AlphaFoldDB" id="A0A183JXB1"/>
<feature type="transmembrane region" description="Helical" evidence="3">
    <location>
        <begin position="538"/>
        <end position="563"/>
    </location>
</feature>
<evidence type="ECO:0000313" key="5">
    <source>
        <dbReference type="Proteomes" id="UP000279833"/>
    </source>
</evidence>
<evidence type="ECO:0000256" key="3">
    <source>
        <dbReference type="SAM" id="Phobius"/>
    </source>
</evidence>
<dbReference type="GO" id="GO:0030165">
    <property type="term" value="F:PDZ domain binding"/>
    <property type="evidence" value="ECO:0007669"/>
    <property type="project" value="TreeGrafter"/>
</dbReference>
<feature type="region of interest" description="Disordered" evidence="2">
    <location>
        <begin position="28"/>
        <end position="147"/>
    </location>
</feature>
<name>A0A183JXB1_9TREM</name>
<reference evidence="4 5" key="2">
    <citation type="submission" date="2018-11" db="EMBL/GenBank/DDBJ databases">
        <authorList>
            <consortium name="Pathogen Informatics"/>
        </authorList>
    </citation>
    <scope>NUCLEOTIDE SEQUENCE [LARGE SCALE GENOMIC DNA]</scope>
    <source>
        <strain evidence="4">Dakar</strain>
        <strain evidence="5">Dakar, Senegal</strain>
    </source>
</reference>
<feature type="compositionally biased region" description="Polar residues" evidence="2">
    <location>
        <begin position="703"/>
        <end position="712"/>
    </location>
</feature>
<evidence type="ECO:0000313" key="4">
    <source>
        <dbReference type="EMBL" id="VDP25944.1"/>
    </source>
</evidence>
<feature type="compositionally biased region" description="Basic and acidic residues" evidence="2">
    <location>
        <begin position="100"/>
        <end position="114"/>
    </location>
</feature>
<protein>
    <submittedName>
        <fullName evidence="6">Transmembrane protein</fullName>
    </submittedName>
</protein>
<sequence length="1007" mass="113491">MHHSHLNSAMTHAHQRLSQQNSIPGYMKHRHRREQSSGSMTSTSRDFSTSRGMNREVDYPQKQLTRKPRPVSSHTLKEKHASQTRRHSNSRHYPYTNLHDMNEDKRKRITDKEQLYSGKRFSEMQSTNDSSGSTSNPNRKEFNNHRHFRHLPINTEDAYLHRCEQMKNALQHLNQKRDMYNNRQMQSMSSTYSQPKKSNLDEIVGLAANDCHLFNYHPYGFNGMTEPPADWNSTKSQMFPSYNTSTIGGNKHNGQHCQFGLNTLESFQQGCLTSLASMLLCPHTILPIMVGLFSNFGSSTDYVQKLGEELVYLKQSNPYYYDQAQIGFEFWPGILPLIIVSILGYILGLSLGWQLGFAVAVTATLLYALFFGVIIFGVRIKHWSKTTELAETISRYMRGCNLLFNILFYRSPQAPRVAQPVRLLPISINLSTFSTSTEAAVHLAEKMWISIEQKYGCLPVRLQWASKDVYGDSTKTYRKVCCLPSCIWVFVNVITLLSMATLIAIDNSFSSIENKDSNSNPTPKIDGDVNTLTENLKVFIIVCAVISGLSFLILIAAITPGVLKLIRGRPFQHPIKKPFYPDLESYTDITMDSCYGSSLRKSYPFPNCIETGQCGTEYDTNCFTHGAYYNNDSRPFLGGSNKLTSTASMAAAAAAAAVTAADRHWRQMENVKYTNHHHPQQVYERGQFKSKDEFDLQGNLNRINSKMDTNFSGHDDDEDSSEESKQSDSNEHSSNEDEESSPADGPLFNSGEHLINGENIPNSNHGTFHKKNLLGNHQGKEYSKSIGNNKRRKTISIERQKNEQLLRQYVLDACSVLSMLDRRIGGRQTRLIICVNAITGTVENSAATKKLLDFMHLLDHILMKPPTGGKSYDVPLILAPIGATEGVMNDIPPTVWVPNAVMIIAANISGISANNSRTHTLDSVSLNDLNQVHRMSSALRLSLSNSSGGFNPKIWYSIHQLCHLPIYIEDEPLCFRVYDQINEQPFISPARSASNVQQSHVSFKVIV</sequence>
<feature type="transmembrane region" description="Helical" evidence="3">
    <location>
        <begin position="357"/>
        <end position="378"/>
    </location>
</feature>
<feature type="compositionally biased region" description="Polar residues" evidence="2">
    <location>
        <begin position="123"/>
        <end position="137"/>
    </location>
</feature>
<dbReference type="InterPro" id="IPR052771">
    <property type="entry name" value="Neurotrophin_sig_adaptor"/>
</dbReference>
<feature type="region of interest" description="Disordered" evidence="2">
    <location>
        <begin position="703"/>
        <end position="773"/>
    </location>
</feature>
<feature type="compositionally biased region" description="Basic and acidic residues" evidence="2">
    <location>
        <begin position="722"/>
        <end position="735"/>
    </location>
</feature>
<keyword evidence="3" id="KW-0812">Transmembrane</keyword>
<dbReference type="Proteomes" id="UP000279833">
    <property type="component" value="Unassembled WGS sequence"/>
</dbReference>
<evidence type="ECO:0000313" key="6">
    <source>
        <dbReference type="WBParaSite" id="SCUD_0000735801-mRNA-1"/>
    </source>
</evidence>
<dbReference type="STRING" id="6186.A0A183JXB1"/>
<keyword evidence="3" id="KW-1133">Transmembrane helix</keyword>